<keyword evidence="3" id="KW-1185">Reference proteome</keyword>
<gene>
    <name evidence="2" type="ORF">I5L79_02015</name>
</gene>
<accession>A0ABS0KX05</accession>
<organism evidence="2 3">
    <name type="scientific">Hymenobacter guriensis</name>
    <dbReference type="NCBI Taxonomy" id="2793065"/>
    <lineage>
        <taxon>Bacteria</taxon>
        <taxon>Pseudomonadati</taxon>
        <taxon>Bacteroidota</taxon>
        <taxon>Cytophagia</taxon>
        <taxon>Cytophagales</taxon>
        <taxon>Hymenobacteraceae</taxon>
        <taxon>Hymenobacter</taxon>
    </lineage>
</organism>
<dbReference type="InterPro" id="IPR014710">
    <property type="entry name" value="RmlC-like_jellyroll"/>
</dbReference>
<dbReference type="InterPro" id="IPR011051">
    <property type="entry name" value="RmlC_Cupin_sf"/>
</dbReference>
<comment type="caution">
    <text evidence="2">The sequence shown here is derived from an EMBL/GenBank/DDBJ whole genome shotgun (WGS) entry which is preliminary data.</text>
</comment>
<name>A0ABS0KX05_9BACT</name>
<sequence>MRAPQLIEFPRLGSPDIGYISVAEEGHVLPFVPRRVFWTYHTPEEIVRGRHAHYKSEHVLVAVAGRIVVVTEQANGQLQSFRLDSPHLGLYIPPSSWHSMHYAEEAIQLTFASELYQEEDYIRDYATFREVWLPGQP</sequence>
<dbReference type="EMBL" id="JADWYK010000001">
    <property type="protein sequence ID" value="MBG8552300.1"/>
    <property type="molecule type" value="Genomic_DNA"/>
</dbReference>
<dbReference type="Gene3D" id="2.60.120.10">
    <property type="entry name" value="Jelly Rolls"/>
    <property type="match status" value="1"/>
</dbReference>
<dbReference type="Proteomes" id="UP000601099">
    <property type="component" value="Unassembled WGS sequence"/>
</dbReference>
<proteinExistence type="predicted"/>
<dbReference type="SUPFAM" id="SSF51182">
    <property type="entry name" value="RmlC-like cupins"/>
    <property type="match status" value="1"/>
</dbReference>
<reference evidence="2 3" key="1">
    <citation type="submission" date="2020-11" db="EMBL/GenBank/DDBJ databases">
        <title>Hymenobacter sp.</title>
        <authorList>
            <person name="Kim M.K."/>
        </authorList>
    </citation>
    <scope>NUCLEOTIDE SEQUENCE [LARGE SCALE GENOMIC DNA]</scope>
    <source>
        <strain evidence="2 3">BT594</strain>
    </source>
</reference>
<evidence type="ECO:0000259" key="1">
    <source>
        <dbReference type="Pfam" id="PF05523"/>
    </source>
</evidence>
<dbReference type="InterPro" id="IPR008894">
    <property type="entry name" value="QdtA_cupin_dom"/>
</dbReference>
<evidence type="ECO:0000313" key="2">
    <source>
        <dbReference type="EMBL" id="MBG8552300.1"/>
    </source>
</evidence>
<dbReference type="Pfam" id="PF05523">
    <property type="entry name" value="FdtA"/>
    <property type="match status" value="1"/>
</dbReference>
<dbReference type="RefSeq" id="WP_196953340.1">
    <property type="nucleotide sequence ID" value="NZ_JADWYK010000001.1"/>
</dbReference>
<protein>
    <submittedName>
        <fullName evidence="2">FdtA/QdtA family cupin domain-containing protein</fullName>
    </submittedName>
</protein>
<dbReference type="CDD" id="cd20292">
    <property type="entry name" value="cupin_QdtA-like"/>
    <property type="match status" value="1"/>
</dbReference>
<feature type="domain" description="Sugar 3,4-ketoisomerase QdtA cupin" evidence="1">
    <location>
        <begin position="5"/>
        <end position="130"/>
    </location>
</feature>
<evidence type="ECO:0000313" key="3">
    <source>
        <dbReference type="Proteomes" id="UP000601099"/>
    </source>
</evidence>